<accession>A0AAN6JDX4</accession>
<proteinExistence type="predicted"/>
<reference evidence="1" key="1">
    <citation type="submission" date="2021-12" db="EMBL/GenBank/DDBJ databases">
        <title>Black yeast isolated from Biological Soil Crust.</title>
        <authorList>
            <person name="Kurbessoian T."/>
        </authorList>
    </citation>
    <scope>NUCLEOTIDE SEQUENCE</scope>
    <source>
        <strain evidence="1">CCFEE 5208</strain>
    </source>
</reference>
<evidence type="ECO:0008006" key="3">
    <source>
        <dbReference type="Google" id="ProtNLM"/>
    </source>
</evidence>
<name>A0AAN6JDX4_9PEZI</name>
<dbReference type="Proteomes" id="UP001168146">
    <property type="component" value="Unassembled WGS sequence"/>
</dbReference>
<gene>
    <name evidence="1" type="ORF">LTR82_008146</name>
</gene>
<sequence length="250" mass="28064">MSPTTQAGLMTLPEELLHAINDLALEIPETPTTLNKLSEPWTDKNQVYSRYHLLTSVSQAYQDTAHRTFFRQYTHDVHLVYTCGAYYSHPKVVCRSGVIAVHPQLLRCRIWKLRVRFEASSREDMAVAVDDVVGILDGYAGLREVEVVFETLECWGHVEASKRLLEERIAAWGKTMGGEGTESWTRTAKLDFDCEDWRVVYVNGVKVEEDRRWEACRVSDVSESEDGAASASLSLTRVAVAAILQATGPA</sequence>
<dbReference type="EMBL" id="JASUXU010000023">
    <property type="protein sequence ID" value="KAK0320828.1"/>
    <property type="molecule type" value="Genomic_DNA"/>
</dbReference>
<comment type="caution">
    <text evidence="1">The sequence shown here is derived from an EMBL/GenBank/DDBJ whole genome shotgun (WGS) entry which is preliminary data.</text>
</comment>
<evidence type="ECO:0000313" key="1">
    <source>
        <dbReference type="EMBL" id="KAK0320828.1"/>
    </source>
</evidence>
<organism evidence="1 2">
    <name type="scientific">Friedmanniomyces endolithicus</name>
    <dbReference type="NCBI Taxonomy" id="329885"/>
    <lineage>
        <taxon>Eukaryota</taxon>
        <taxon>Fungi</taxon>
        <taxon>Dikarya</taxon>
        <taxon>Ascomycota</taxon>
        <taxon>Pezizomycotina</taxon>
        <taxon>Dothideomycetes</taxon>
        <taxon>Dothideomycetidae</taxon>
        <taxon>Mycosphaerellales</taxon>
        <taxon>Teratosphaeriaceae</taxon>
        <taxon>Friedmanniomyces</taxon>
    </lineage>
</organism>
<protein>
    <recommendedName>
        <fullName evidence="3">F-box domain-containing protein</fullName>
    </recommendedName>
</protein>
<dbReference type="AlphaFoldDB" id="A0AAN6JDX4"/>
<evidence type="ECO:0000313" key="2">
    <source>
        <dbReference type="Proteomes" id="UP001168146"/>
    </source>
</evidence>